<organism evidence="1 2">
    <name type="scientific">Lipingzhangella halophila</name>
    <dbReference type="NCBI Taxonomy" id="1783352"/>
    <lineage>
        <taxon>Bacteria</taxon>
        <taxon>Bacillati</taxon>
        <taxon>Actinomycetota</taxon>
        <taxon>Actinomycetes</taxon>
        <taxon>Streptosporangiales</taxon>
        <taxon>Nocardiopsidaceae</taxon>
        <taxon>Lipingzhangella</taxon>
    </lineage>
</organism>
<dbReference type="RefSeq" id="WP_184577444.1">
    <property type="nucleotide sequence ID" value="NZ_JACHJT010000001.1"/>
</dbReference>
<dbReference type="Proteomes" id="UP000523007">
    <property type="component" value="Unassembled WGS sequence"/>
</dbReference>
<reference evidence="1 2" key="1">
    <citation type="submission" date="2020-08" db="EMBL/GenBank/DDBJ databases">
        <title>Sequencing the genomes of 1000 actinobacteria strains.</title>
        <authorList>
            <person name="Klenk H.-P."/>
        </authorList>
    </citation>
    <scope>NUCLEOTIDE SEQUENCE [LARGE SCALE GENOMIC DNA]</scope>
    <source>
        <strain evidence="1 2">DSM 102030</strain>
    </source>
</reference>
<proteinExistence type="predicted"/>
<keyword evidence="2" id="KW-1185">Reference proteome</keyword>
<name>A0A7W7RG46_9ACTN</name>
<protein>
    <submittedName>
        <fullName evidence="1">Uncharacterized protein</fullName>
    </submittedName>
</protein>
<evidence type="ECO:0000313" key="1">
    <source>
        <dbReference type="EMBL" id="MBB4931371.1"/>
    </source>
</evidence>
<gene>
    <name evidence="1" type="ORF">F4561_002191</name>
</gene>
<evidence type="ECO:0000313" key="2">
    <source>
        <dbReference type="Proteomes" id="UP000523007"/>
    </source>
</evidence>
<accession>A0A7W7RG46</accession>
<dbReference type="EMBL" id="JACHJT010000001">
    <property type="protein sequence ID" value="MBB4931371.1"/>
    <property type="molecule type" value="Genomic_DNA"/>
</dbReference>
<dbReference type="AlphaFoldDB" id="A0A7W7RG46"/>
<comment type="caution">
    <text evidence="1">The sequence shown here is derived from an EMBL/GenBank/DDBJ whole genome shotgun (WGS) entry which is preliminary data.</text>
</comment>
<sequence>MTSEPLQDADLEALFAEACVELTSQWRERLVRRLHAEAEQRDPTAQEAVAAFLIPR</sequence>